<reference evidence="2" key="1">
    <citation type="submission" date="2020-03" db="EMBL/GenBank/DDBJ databases">
        <authorList>
            <person name="He L."/>
        </authorList>
    </citation>
    <scope>NUCLEOTIDE SEQUENCE</scope>
    <source>
        <strain evidence="2">CkLH20</strain>
    </source>
</reference>
<proteinExistence type="predicted"/>
<gene>
    <name evidence="2" type="ORF">CkaCkLH20_00311</name>
</gene>
<dbReference type="Gene3D" id="3.50.50.60">
    <property type="entry name" value="FAD/NAD(P)-binding domain"/>
    <property type="match status" value="1"/>
</dbReference>
<dbReference type="InterPro" id="IPR006076">
    <property type="entry name" value="FAD-dep_OxRdtase"/>
</dbReference>
<organism evidence="2 3">
    <name type="scientific">Colletotrichum karsti</name>
    <dbReference type="NCBI Taxonomy" id="1095194"/>
    <lineage>
        <taxon>Eukaryota</taxon>
        <taxon>Fungi</taxon>
        <taxon>Dikarya</taxon>
        <taxon>Ascomycota</taxon>
        <taxon>Pezizomycotina</taxon>
        <taxon>Sordariomycetes</taxon>
        <taxon>Hypocreomycetidae</taxon>
        <taxon>Glomerellales</taxon>
        <taxon>Glomerellaceae</taxon>
        <taxon>Colletotrichum</taxon>
        <taxon>Colletotrichum boninense species complex</taxon>
    </lineage>
</organism>
<dbReference type="GeneID" id="62156105"/>
<dbReference type="PANTHER" id="PTHR13847">
    <property type="entry name" value="SARCOSINE DEHYDROGENASE-RELATED"/>
    <property type="match status" value="1"/>
</dbReference>
<keyword evidence="3" id="KW-1185">Reference proteome</keyword>
<dbReference type="InterPro" id="IPR036188">
    <property type="entry name" value="FAD/NAD-bd_sf"/>
</dbReference>
<dbReference type="Proteomes" id="UP000781932">
    <property type="component" value="Unassembled WGS sequence"/>
</dbReference>
<reference evidence="2" key="2">
    <citation type="submission" date="2020-11" db="EMBL/GenBank/DDBJ databases">
        <title>Whole genome sequencing of Colletotrichum sp.</title>
        <authorList>
            <person name="Li H."/>
        </authorList>
    </citation>
    <scope>NUCLEOTIDE SEQUENCE</scope>
    <source>
        <strain evidence="2">CkLH20</strain>
    </source>
</reference>
<name>A0A9P6IGA3_9PEZI</name>
<dbReference type="AlphaFoldDB" id="A0A9P6IGA3"/>
<evidence type="ECO:0000313" key="3">
    <source>
        <dbReference type="Proteomes" id="UP000781932"/>
    </source>
</evidence>
<accession>A0A9P6IGA3</accession>
<dbReference type="GO" id="GO:0005737">
    <property type="term" value="C:cytoplasm"/>
    <property type="evidence" value="ECO:0007669"/>
    <property type="project" value="TreeGrafter"/>
</dbReference>
<sequence length="485" mass="53167">MATWDDRVRYFELMDKGDDGSNTGIATTAPCPADYEVGKSYWIEEYPIDFDCRSAPLPEEDVDVVVIGSGITAAAVLHNLAEKRHDLKVAVVEARGICSGATGRNGGHLCRAEGTELRNLVEELGFEEAVRLSNFGVRNRDLTLSAIDKLGIQDKVDLELTGTRVVFASEEEKKTYLEELDFAETHGLKFEGHYLKPEKLVEESNIALEMGQFGAASLDKSGTIFPRKLVAELLRDAIRRMPGLTIHPYNPVRSVDKISVQTSHGSAPSYTTTTDNGIIRSRAVVHATNAYASYLIPSLRNSNGVVGCKAECIAVKPNVAPSGSSNPHGLRGGLGFDEFGHYIIQRPNNGPFIYGWSTCEKIGEYDDNTPLSCDENQKPAGQDVMTDLLEKGFPHSFGAVDLQRDVSHRWSGIQGFTKSGASLVGRPSEESPGEFMSVGHNGEGMGRCFACATVMTDMLVHYLDGKKHDTWSRPDWFPESFLYGF</sequence>
<dbReference type="Gene3D" id="3.30.9.10">
    <property type="entry name" value="D-Amino Acid Oxidase, subunit A, domain 2"/>
    <property type="match status" value="1"/>
</dbReference>
<evidence type="ECO:0000259" key="1">
    <source>
        <dbReference type="Pfam" id="PF01266"/>
    </source>
</evidence>
<dbReference type="EMBL" id="JAATWM020000001">
    <property type="protein sequence ID" value="KAF9882275.1"/>
    <property type="molecule type" value="Genomic_DNA"/>
</dbReference>
<feature type="domain" description="FAD dependent oxidoreductase" evidence="1">
    <location>
        <begin position="63"/>
        <end position="458"/>
    </location>
</feature>
<protein>
    <recommendedName>
        <fullName evidence="1">FAD dependent oxidoreductase domain-containing protein</fullName>
    </recommendedName>
</protein>
<dbReference type="SUPFAM" id="SSF51905">
    <property type="entry name" value="FAD/NAD(P)-binding domain"/>
    <property type="match status" value="1"/>
</dbReference>
<dbReference type="OrthoDB" id="429143at2759"/>
<dbReference type="PANTHER" id="PTHR13847:SF260">
    <property type="entry name" value="FAD DEPENDENT OXIDOREDUCTASE DOMAIN-CONTAINING PROTEIN"/>
    <property type="match status" value="1"/>
</dbReference>
<comment type="caution">
    <text evidence="2">The sequence shown here is derived from an EMBL/GenBank/DDBJ whole genome shotgun (WGS) entry which is preliminary data.</text>
</comment>
<dbReference type="Pfam" id="PF01266">
    <property type="entry name" value="DAO"/>
    <property type="match status" value="1"/>
</dbReference>
<dbReference type="RefSeq" id="XP_038751736.1">
    <property type="nucleotide sequence ID" value="XM_038883031.1"/>
</dbReference>
<evidence type="ECO:0000313" key="2">
    <source>
        <dbReference type="EMBL" id="KAF9882275.1"/>
    </source>
</evidence>